<evidence type="ECO:0000256" key="1">
    <source>
        <dbReference type="SAM" id="MobiDB-lite"/>
    </source>
</evidence>
<dbReference type="EMBL" id="BAMD01000046">
    <property type="protein sequence ID" value="GAF04467.1"/>
    <property type="molecule type" value="Genomic_DNA"/>
</dbReference>
<accession>W7Y889</accession>
<dbReference type="Proteomes" id="UP000019402">
    <property type="component" value="Unassembled WGS sequence"/>
</dbReference>
<protein>
    <submittedName>
        <fullName evidence="2">Uncharacterized protein</fullName>
    </submittedName>
</protein>
<organism evidence="2 3">
    <name type="scientific">Saccharicrinis fermentans DSM 9555 = JCM 21142</name>
    <dbReference type="NCBI Taxonomy" id="869213"/>
    <lineage>
        <taxon>Bacteria</taxon>
        <taxon>Pseudomonadati</taxon>
        <taxon>Bacteroidota</taxon>
        <taxon>Bacteroidia</taxon>
        <taxon>Marinilabiliales</taxon>
        <taxon>Marinilabiliaceae</taxon>
        <taxon>Saccharicrinis</taxon>
    </lineage>
</organism>
<sequence length="58" mass="6714">MMATIPNDTENVSNEPQLEQGTYEIIRNRLNQHGQELEKRLLQLNEERKSVFGSIETA</sequence>
<dbReference type="AlphaFoldDB" id="W7Y889"/>
<proteinExistence type="predicted"/>
<gene>
    <name evidence="2" type="ORF">JCM21142_83174</name>
</gene>
<comment type="caution">
    <text evidence="2">The sequence shown here is derived from an EMBL/GenBank/DDBJ whole genome shotgun (WGS) entry which is preliminary data.</text>
</comment>
<reference evidence="2 3" key="1">
    <citation type="journal article" date="2014" name="Genome Announc.">
        <title>Draft Genome Sequence of Cytophaga fermentans JCM 21142T, a Facultative Anaerobe Isolated from Marine Mud.</title>
        <authorList>
            <person name="Starns D."/>
            <person name="Oshima K."/>
            <person name="Suda W."/>
            <person name="Iino T."/>
            <person name="Yuki M."/>
            <person name="Inoue J."/>
            <person name="Kitamura K."/>
            <person name="Iida T."/>
            <person name="Darby A."/>
            <person name="Hattori M."/>
            <person name="Ohkuma M."/>
        </authorList>
    </citation>
    <scope>NUCLEOTIDE SEQUENCE [LARGE SCALE GENOMIC DNA]</scope>
    <source>
        <strain evidence="2 3">JCM 21142</strain>
    </source>
</reference>
<feature type="region of interest" description="Disordered" evidence="1">
    <location>
        <begin position="1"/>
        <end position="20"/>
    </location>
</feature>
<keyword evidence="3" id="KW-1185">Reference proteome</keyword>
<evidence type="ECO:0000313" key="3">
    <source>
        <dbReference type="Proteomes" id="UP000019402"/>
    </source>
</evidence>
<name>W7Y889_9BACT</name>
<evidence type="ECO:0000313" key="2">
    <source>
        <dbReference type="EMBL" id="GAF04467.1"/>
    </source>
</evidence>